<proteinExistence type="predicted"/>
<dbReference type="RefSeq" id="WP_129004428.1">
    <property type="nucleotide sequence ID" value="NZ_SDHZ01000002.1"/>
</dbReference>
<dbReference type="OrthoDB" id="1150971at2"/>
<dbReference type="EMBL" id="SDHZ01000002">
    <property type="protein sequence ID" value="RXK83375.1"/>
    <property type="molecule type" value="Genomic_DNA"/>
</dbReference>
<organism evidence="2 3">
    <name type="scientific">Filimonas effusa</name>
    <dbReference type="NCBI Taxonomy" id="2508721"/>
    <lineage>
        <taxon>Bacteria</taxon>
        <taxon>Pseudomonadati</taxon>
        <taxon>Bacteroidota</taxon>
        <taxon>Chitinophagia</taxon>
        <taxon>Chitinophagales</taxon>
        <taxon>Chitinophagaceae</taxon>
        <taxon>Filimonas</taxon>
    </lineage>
</organism>
<comment type="caution">
    <text evidence="2">The sequence shown here is derived from an EMBL/GenBank/DDBJ whole genome shotgun (WGS) entry which is preliminary data.</text>
</comment>
<evidence type="ECO:0000313" key="3">
    <source>
        <dbReference type="Proteomes" id="UP000290545"/>
    </source>
</evidence>
<feature type="signal peptide" evidence="1">
    <location>
        <begin position="1"/>
        <end position="18"/>
    </location>
</feature>
<gene>
    <name evidence="2" type="ORF">ESB13_14855</name>
</gene>
<keyword evidence="1" id="KW-0732">Signal</keyword>
<feature type="chain" id="PRO_5020513856" description="Tetratricopeptide repeat protein" evidence="1">
    <location>
        <begin position="19"/>
        <end position="208"/>
    </location>
</feature>
<evidence type="ECO:0000256" key="1">
    <source>
        <dbReference type="SAM" id="SignalP"/>
    </source>
</evidence>
<reference evidence="2 3" key="1">
    <citation type="submission" date="2019-01" db="EMBL/GenBank/DDBJ databases">
        <title>Filimonas sp. strain TTM-71.</title>
        <authorList>
            <person name="Chen W.-M."/>
        </authorList>
    </citation>
    <scope>NUCLEOTIDE SEQUENCE [LARGE SCALE GENOMIC DNA]</scope>
    <source>
        <strain evidence="2 3">TTM-71</strain>
    </source>
</reference>
<evidence type="ECO:0000313" key="2">
    <source>
        <dbReference type="EMBL" id="RXK83375.1"/>
    </source>
</evidence>
<name>A0A4Q1D4K4_9BACT</name>
<dbReference type="SUPFAM" id="SSF48452">
    <property type="entry name" value="TPR-like"/>
    <property type="match status" value="1"/>
</dbReference>
<dbReference type="Proteomes" id="UP000290545">
    <property type="component" value="Unassembled WGS sequence"/>
</dbReference>
<accession>A0A4Q1D4K4</accession>
<dbReference type="InterPro" id="IPR011990">
    <property type="entry name" value="TPR-like_helical_dom_sf"/>
</dbReference>
<sequence length="208" mass="22793">MKAFLLMLTLCGIISVQAQSDKYVQAMQQKLALFDSAKTSADLQSLSAAFERIAEAEKTQWLPYYYAALIQARIGFSDKTADKDAIAAKANALLSKAESIEDNADLCTVRNMIATVQMMVDPMSRWQTYGAQASAALQKGMKLDPNNPRLYYLQGMSLFGTPPQFGGGKDKAKPLFEKAIALGKAEPAKPLFPHWGLAESEKMLAQCQ</sequence>
<keyword evidence="3" id="KW-1185">Reference proteome</keyword>
<dbReference type="Gene3D" id="1.25.40.10">
    <property type="entry name" value="Tetratricopeptide repeat domain"/>
    <property type="match status" value="1"/>
</dbReference>
<evidence type="ECO:0008006" key="4">
    <source>
        <dbReference type="Google" id="ProtNLM"/>
    </source>
</evidence>
<dbReference type="AlphaFoldDB" id="A0A4Q1D4K4"/>
<protein>
    <recommendedName>
        <fullName evidence="4">Tetratricopeptide repeat protein</fullName>
    </recommendedName>
</protein>